<reference evidence="1" key="2">
    <citation type="submission" date="2022-01" db="EMBL/GenBank/DDBJ databases">
        <authorList>
            <person name="Yamashiro T."/>
            <person name="Shiraishi A."/>
            <person name="Satake H."/>
            <person name="Nakayama K."/>
        </authorList>
    </citation>
    <scope>NUCLEOTIDE SEQUENCE</scope>
</reference>
<proteinExistence type="predicted"/>
<gene>
    <name evidence="1" type="ORF">Tco_0707290</name>
</gene>
<sequence length="179" mass="20786">MDITHSSITYYRQGHWENYDVDSGRFLIKRMTGNLSYYDDIEHFIKHKGETHSRIHNQKFFNENFIESFIQHTCLSHSIVLITSSTKLNTINLELRLNAEEQKLMVHDREMLLSGMSREKTTMELNLGSPFQRNNCRGNGLVGGNVRSECPKGPKGLQEFRLLQGQDALMQARREERPG</sequence>
<comment type="caution">
    <text evidence="1">The sequence shown here is derived from an EMBL/GenBank/DDBJ whole genome shotgun (WGS) entry which is preliminary data.</text>
</comment>
<accession>A0ABQ4Y9T0</accession>
<dbReference type="EMBL" id="BQNB010010232">
    <property type="protein sequence ID" value="GJS74449.1"/>
    <property type="molecule type" value="Genomic_DNA"/>
</dbReference>
<reference evidence="1" key="1">
    <citation type="journal article" date="2022" name="Int. J. Mol. Sci.">
        <title>Draft Genome of Tanacetum Coccineum: Genomic Comparison of Closely Related Tanacetum-Family Plants.</title>
        <authorList>
            <person name="Yamashiro T."/>
            <person name="Shiraishi A."/>
            <person name="Nakayama K."/>
            <person name="Satake H."/>
        </authorList>
    </citation>
    <scope>NUCLEOTIDE SEQUENCE</scope>
</reference>
<evidence type="ECO:0000313" key="2">
    <source>
        <dbReference type="Proteomes" id="UP001151760"/>
    </source>
</evidence>
<keyword evidence="2" id="KW-1185">Reference proteome</keyword>
<evidence type="ECO:0000313" key="1">
    <source>
        <dbReference type="EMBL" id="GJS74449.1"/>
    </source>
</evidence>
<organism evidence="1 2">
    <name type="scientific">Tanacetum coccineum</name>
    <dbReference type="NCBI Taxonomy" id="301880"/>
    <lineage>
        <taxon>Eukaryota</taxon>
        <taxon>Viridiplantae</taxon>
        <taxon>Streptophyta</taxon>
        <taxon>Embryophyta</taxon>
        <taxon>Tracheophyta</taxon>
        <taxon>Spermatophyta</taxon>
        <taxon>Magnoliopsida</taxon>
        <taxon>eudicotyledons</taxon>
        <taxon>Gunneridae</taxon>
        <taxon>Pentapetalae</taxon>
        <taxon>asterids</taxon>
        <taxon>campanulids</taxon>
        <taxon>Asterales</taxon>
        <taxon>Asteraceae</taxon>
        <taxon>Asteroideae</taxon>
        <taxon>Anthemideae</taxon>
        <taxon>Anthemidinae</taxon>
        <taxon>Tanacetum</taxon>
    </lineage>
</organism>
<protein>
    <submittedName>
        <fullName evidence="1">Uncharacterized protein</fullName>
    </submittedName>
</protein>
<name>A0ABQ4Y9T0_9ASTR</name>
<dbReference type="Proteomes" id="UP001151760">
    <property type="component" value="Unassembled WGS sequence"/>
</dbReference>